<organism evidence="1 2">
    <name type="scientific">Rhynchophorus ferrugineus</name>
    <name type="common">Red palm weevil</name>
    <name type="synonym">Curculio ferrugineus</name>
    <dbReference type="NCBI Taxonomy" id="354439"/>
    <lineage>
        <taxon>Eukaryota</taxon>
        <taxon>Metazoa</taxon>
        <taxon>Ecdysozoa</taxon>
        <taxon>Arthropoda</taxon>
        <taxon>Hexapoda</taxon>
        <taxon>Insecta</taxon>
        <taxon>Pterygota</taxon>
        <taxon>Neoptera</taxon>
        <taxon>Endopterygota</taxon>
        <taxon>Coleoptera</taxon>
        <taxon>Polyphaga</taxon>
        <taxon>Cucujiformia</taxon>
        <taxon>Curculionidae</taxon>
        <taxon>Dryophthorinae</taxon>
        <taxon>Rhynchophorus</taxon>
    </lineage>
</organism>
<comment type="caution">
    <text evidence="1">The sequence shown here is derived from an EMBL/GenBank/DDBJ whole genome shotgun (WGS) entry which is preliminary data.</text>
</comment>
<dbReference type="EMBL" id="JAACXV010004036">
    <property type="protein sequence ID" value="KAF7277130.1"/>
    <property type="molecule type" value="Genomic_DNA"/>
</dbReference>
<reference evidence="1" key="1">
    <citation type="submission" date="2020-08" db="EMBL/GenBank/DDBJ databases">
        <title>Genome sequencing and assembly of the red palm weevil Rhynchophorus ferrugineus.</title>
        <authorList>
            <person name="Dias G.B."/>
            <person name="Bergman C.M."/>
            <person name="Manee M."/>
        </authorList>
    </citation>
    <scope>NUCLEOTIDE SEQUENCE</scope>
    <source>
        <strain evidence="1">AA-2017</strain>
        <tissue evidence="1">Whole larva</tissue>
    </source>
</reference>
<keyword evidence="2" id="KW-1185">Reference proteome</keyword>
<evidence type="ECO:0000313" key="2">
    <source>
        <dbReference type="Proteomes" id="UP000625711"/>
    </source>
</evidence>
<protein>
    <submittedName>
        <fullName evidence="1">Uncharacterized protein</fullName>
    </submittedName>
</protein>
<proteinExistence type="predicted"/>
<evidence type="ECO:0000313" key="1">
    <source>
        <dbReference type="EMBL" id="KAF7277130.1"/>
    </source>
</evidence>
<name>A0A834I9T8_RHYFE</name>
<gene>
    <name evidence="1" type="ORF">GWI33_009418</name>
</gene>
<sequence length="74" mass="8555">MIKLLNQTREASKWPGRERERTGRIRRLARIYEILNGLLRLLSSGSSAATAATARLRWWSVKNAAHQSLVRVRR</sequence>
<dbReference type="AlphaFoldDB" id="A0A834I9T8"/>
<dbReference type="Proteomes" id="UP000625711">
    <property type="component" value="Unassembled WGS sequence"/>
</dbReference>
<accession>A0A834I9T8</accession>